<evidence type="ECO:0000313" key="3">
    <source>
        <dbReference type="Proteomes" id="UP000055035"/>
    </source>
</evidence>
<accession>A0A0W0VDN0</accession>
<dbReference type="PATRIC" id="fig|456.5.peg.2440"/>
<organism evidence="2 3">
    <name type="scientific">Legionella jordanis</name>
    <dbReference type="NCBI Taxonomy" id="456"/>
    <lineage>
        <taxon>Bacteria</taxon>
        <taxon>Pseudomonadati</taxon>
        <taxon>Pseudomonadota</taxon>
        <taxon>Gammaproteobacteria</taxon>
        <taxon>Legionellales</taxon>
        <taxon>Legionellaceae</taxon>
        <taxon>Legionella</taxon>
    </lineage>
</organism>
<keyword evidence="3" id="KW-1185">Reference proteome</keyword>
<protein>
    <submittedName>
        <fullName evidence="2">Uncharacterized protein</fullName>
    </submittedName>
</protein>
<dbReference type="RefSeq" id="WP_058471662.1">
    <property type="nucleotide sequence ID" value="NZ_CAAAIC010000001.1"/>
</dbReference>
<evidence type="ECO:0000256" key="1">
    <source>
        <dbReference type="SAM" id="Phobius"/>
    </source>
</evidence>
<dbReference type="OrthoDB" id="5649692at2"/>
<comment type="caution">
    <text evidence="2">The sequence shown here is derived from an EMBL/GenBank/DDBJ whole genome shotgun (WGS) entry which is preliminary data.</text>
</comment>
<proteinExistence type="predicted"/>
<feature type="transmembrane region" description="Helical" evidence="1">
    <location>
        <begin position="592"/>
        <end position="615"/>
    </location>
</feature>
<evidence type="ECO:0000313" key="2">
    <source>
        <dbReference type="EMBL" id="KTD17958.1"/>
    </source>
</evidence>
<keyword evidence="1" id="KW-0472">Membrane</keyword>
<gene>
    <name evidence="2" type="ORF">Ljor_2264</name>
</gene>
<keyword evidence="1" id="KW-1133">Transmembrane helix</keyword>
<sequence>MRSDYHRVNYRSMPAQSRFGYVFGFFHDESCYTTDELQFRIKILNLRANSGLDADLLQTDNSWFASDEAAFINVNEHSWVLNAEFRPRHALSRDDFHINLIDSNRLQWPELGTMTRVIGDYLLLRNANLEAQHLNQPMNYVLLDVTQILRRLSMSENADYVKQQLQFLQNYLRAVEIHTSPVKGSDRLFLTDCRQSMENHQASIENHIQSRQLKTQIHQIQQELNRIGELRHTILHFALSEQEVNPHPYWEHFASQPQNMASQVEFPTLAAKNCAQRNVDELSERAENPAKSSQVIELELSPKTLSDCRDFKFVSNLPEDVQQAYSDSLVDLQEILRFEGIVDQLLQLFDKAGEVFTIVQFREQMQALLLNIEQFIQRSHQNIMHVIEMNAILYQQFIQDKQNLSWWEKLMTQRQHKIDSFINNQDNLARFDVTQSNLLLASKKLFKQIKQVITHLEQQAAESKQLQLMSSTRNLVEQLIDSMHAWMKRQHQLKGLPLPKKPEFRKLAAPDEKRECEKKNNSEVIRTSRGDYRMVNKEQTSTANRLTPSFQFWSSTYSAPEAQMLCSHESGCPILPEHSSEQSPASNSFNNVSAHLLIGLIILLPVAFLALKGLYAPSPQKLIHKGDKSGFKALQVKTADLISVLQNQVNESNDPYAIEVLDALLEDYSALMNERKQGRFPNAKLQELYENLINFRQELQEEHIFEMKA</sequence>
<keyword evidence="1" id="KW-0812">Transmembrane</keyword>
<dbReference type="Proteomes" id="UP000055035">
    <property type="component" value="Unassembled WGS sequence"/>
</dbReference>
<name>A0A0W0VDN0_9GAMM</name>
<reference evidence="2 3" key="1">
    <citation type="submission" date="2015-11" db="EMBL/GenBank/DDBJ databases">
        <title>Genomic analysis of 38 Legionella species identifies large and diverse effector repertoires.</title>
        <authorList>
            <person name="Burstein D."/>
            <person name="Amaro F."/>
            <person name="Zusman T."/>
            <person name="Lifshitz Z."/>
            <person name="Cohen O."/>
            <person name="Gilbert J.A."/>
            <person name="Pupko T."/>
            <person name="Shuman H.A."/>
            <person name="Segal G."/>
        </authorList>
    </citation>
    <scope>NUCLEOTIDE SEQUENCE [LARGE SCALE GENOMIC DNA]</scope>
    <source>
        <strain evidence="2 3">BL-540</strain>
    </source>
</reference>
<dbReference type="EMBL" id="LNYJ01000011">
    <property type="protein sequence ID" value="KTD17958.1"/>
    <property type="molecule type" value="Genomic_DNA"/>
</dbReference>
<dbReference type="AlphaFoldDB" id="A0A0W0VDN0"/>